<dbReference type="FunFam" id="3.10.20.30:FF:000010">
    <property type="entry name" value="Molybdopterin synthase sulfur carrier subunit"/>
    <property type="match status" value="1"/>
</dbReference>
<comment type="pathway">
    <text evidence="1">Cofactor biosynthesis; molybdopterin biosynthesis.</text>
</comment>
<dbReference type="EMBL" id="CP051180">
    <property type="protein sequence ID" value="QIZ78292.1"/>
    <property type="molecule type" value="Genomic_DNA"/>
</dbReference>
<dbReference type="GO" id="GO:0006777">
    <property type="term" value="P:Mo-molybdopterin cofactor biosynthetic process"/>
    <property type="evidence" value="ECO:0007669"/>
    <property type="project" value="UniProtKB-KW"/>
</dbReference>
<dbReference type="Pfam" id="PF02597">
    <property type="entry name" value="ThiS"/>
    <property type="match status" value="1"/>
</dbReference>
<evidence type="ECO:0000313" key="7">
    <source>
        <dbReference type="Proteomes" id="UP000501602"/>
    </source>
</evidence>
<reference evidence="6 7" key="1">
    <citation type="submission" date="2020-04" db="EMBL/GenBank/DDBJ databases">
        <title>Ferrimonas sp. S7 isolated from sea water.</title>
        <authorList>
            <person name="Bae S.S."/>
            <person name="Baek K."/>
        </authorList>
    </citation>
    <scope>NUCLEOTIDE SEQUENCE [LARGE SCALE GENOMIC DNA]</scope>
    <source>
        <strain evidence="6 7">S7</strain>
    </source>
</reference>
<dbReference type="GO" id="GO:0016740">
    <property type="term" value="F:transferase activity"/>
    <property type="evidence" value="ECO:0007669"/>
    <property type="project" value="UniProtKB-KW"/>
</dbReference>
<name>A0A6H1UKG1_9GAMM</name>
<evidence type="ECO:0000256" key="3">
    <source>
        <dbReference type="ARBA" id="ARBA00023150"/>
    </source>
</evidence>
<dbReference type="InterPro" id="IPR044672">
    <property type="entry name" value="MOCS2A"/>
</dbReference>
<keyword evidence="6" id="KW-0808">Transferase</keyword>
<accession>A0A6H1UKG1</accession>
<dbReference type="PANTHER" id="PTHR33359:SF1">
    <property type="entry name" value="MOLYBDOPTERIN SYNTHASE SULFUR CARRIER SUBUNIT"/>
    <property type="match status" value="1"/>
</dbReference>
<dbReference type="NCBIfam" id="TIGR01682">
    <property type="entry name" value="moaD"/>
    <property type="match status" value="1"/>
</dbReference>
<dbReference type="NCBIfam" id="NF008347">
    <property type="entry name" value="PRK11130.1"/>
    <property type="match status" value="1"/>
</dbReference>
<sequence length="82" mass="8937">MIKVLFFAQIREVIGCDKVEIEATTGLTADALRKQLVERGDKWQLTLGEANVLVAVNQTLSGWETELSDGDEVAFFPPVTGG</sequence>
<dbReference type="InterPro" id="IPR016155">
    <property type="entry name" value="Mopterin_synth/thiamin_S_b"/>
</dbReference>
<dbReference type="CDD" id="cd00754">
    <property type="entry name" value="Ubl_MoaD"/>
    <property type="match status" value="1"/>
</dbReference>
<protein>
    <recommendedName>
        <fullName evidence="5">Molybdopterin synthase sulfur carrier subunit</fullName>
    </recommendedName>
</protein>
<comment type="similarity">
    <text evidence="4">Belongs to the MoaD family.</text>
</comment>
<dbReference type="AlphaFoldDB" id="A0A6H1UKG1"/>
<dbReference type="InterPro" id="IPR010038">
    <property type="entry name" value="MoaD_arc-typ"/>
</dbReference>
<dbReference type="Gene3D" id="3.10.20.30">
    <property type="match status" value="1"/>
</dbReference>
<evidence type="ECO:0000256" key="2">
    <source>
        <dbReference type="ARBA" id="ARBA00022741"/>
    </source>
</evidence>
<gene>
    <name evidence="6" type="primary">moaD</name>
    <name evidence="6" type="ORF">HER31_16150</name>
</gene>
<proteinExistence type="inferred from homology"/>
<keyword evidence="3" id="KW-0501">Molybdenum cofactor biosynthesis</keyword>
<dbReference type="UniPathway" id="UPA00344"/>
<evidence type="ECO:0000256" key="1">
    <source>
        <dbReference type="ARBA" id="ARBA00005046"/>
    </source>
</evidence>
<dbReference type="SUPFAM" id="SSF54285">
    <property type="entry name" value="MoaD/ThiS"/>
    <property type="match status" value="1"/>
</dbReference>
<dbReference type="PANTHER" id="PTHR33359">
    <property type="entry name" value="MOLYBDOPTERIN SYNTHASE SULFUR CARRIER SUBUNIT"/>
    <property type="match status" value="1"/>
</dbReference>
<keyword evidence="7" id="KW-1185">Reference proteome</keyword>
<dbReference type="Proteomes" id="UP000501602">
    <property type="component" value="Chromosome"/>
</dbReference>
<dbReference type="RefSeq" id="WP_168662117.1">
    <property type="nucleotide sequence ID" value="NZ_CP051180.1"/>
</dbReference>
<evidence type="ECO:0000256" key="5">
    <source>
        <dbReference type="ARBA" id="ARBA00024247"/>
    </source>
</evidence>
<dbReference type="NCBIfam" id="TIGR01687">
    <property type="entry name" value="moaD_arch"/>
    <property type="match status" value="1"/>
</dbReference>
<dbReference type="InterPro" id="IPR003749">
    <property type="entry name" value="ThiS/MoaD-like"/>
</dbReference>
<dbReference type="KEGG" id="fes:HER31_16150"/>
<organism evidence="6 7">
    <name type="scientific">Ferrimonas lipolytica</name>
    <dbReference type="NCBI Taxonomy" id="2724191"/>
    <lineage>
        <taxon>Bacteria</taxon>
        <taxon>Pseudomonadati</taxon>
        <taxon>Pseudomonadota</taxon>
        <taxon>Gammaproteobacteria</taxon>
        <taxon>Alteromonadales</taxon>
        <taxon>Ferrimonadaceae</taxon>
        <taxon>Ferrimonas</taxon>
    </lineage>
</organism>
<dbReference type="GO" id="GO:0000166">
    <property type="term" value="F:nucleotide binding"/>
    <property type="evidence" value="ECO:0007669"/>
    <property type="project" value="UniProtKB-KW"/>
</dbReference>
<evidence type="ECO:0000256" key="4">
    <source>
        <dbReference type="ARBA" id="ARBA00024200"/>
    </source>
</evidence>
<keyword evidence="2" id="KW-0547">Nucleotide-binding</keyword>
<dbReference type="GO" id="GO:1990133">
    <property type="term" value="C:molybdopterin adenylyltransferase complex"/>
    <property type="evidence" value="ECO:0007669"/>
    <property type="project" value="TreeGrafter"/>
</dbReference>
<evidence type="ECO:0000313" key="6">
    <source>
        <dbReference type="EMBL" id="QIZ78292.1"/>
    </source>
</evidence>
<dbReference type="InterPro" id="IPR012675">
    <property type="entry name" value="Beta-grasp_dom_sf"/>
</dbReference>